<dbReference type="Proteomes" id="UP000694423">
    <property type="component" value="Unplaced"/>
</dbReference>
<evidence type="ECO:0000313" key="2">
    <source>
        <dbReference type="Proteomes" id="UP000694423"/>
    </source>
</evidence>
<organism evidence="1 2">
    <name type="scientific">Dromaius novaehollandiae</name>
    <name type="common">Emu</name>
    <dbReference type="NCBI Taxonomy" id="8790"/>
    <lineage>
        <taxon>Eukaryota</taxon>
        <taxon>Metazoa</taxon>
        <taxon>Chordata</taxon>
        <taxon>Craniata</taxon>
        <taxon>Vertebrata</taxon>
        <taxon>Euteleostomi</taxon>
        <taxon>Archelosauria</taxon>
        <taxon>Archosauria</taxon>
        <taxon>Dinosauria</taxon>
        <taxon>Saurischia</taxon>
        <taxon>Theropoda</taxon>
        <taxon>Coelurosauria</taxon>
        <taxon>Aves</taxon>
        <taxon>Palaeognathae</taxon>
        <taxon>Casuariiformes</taxon>
        <taxon>Dromaiidae</taxon>
        <taxon>Dromaius</taxon>
    </lineage>
</organism>
<accession>A0A8C4JAV8</accession>
<proteinExistence type="predicted"/>
<evidence type="ECO:0000313" key="1">
    <source>
        <dbReference type="Ensembl" id="ENSDNVP00000006837.1"/>
    </source>
</evidence>
<dbReference type="Ensembl" id="ENSDNVT00000008274.1">
    <property type="protein sequence ID" value="ENSDNVP00000006837.1"/>
    <property type="gene ID" value="ENSDNVG00000004901.1"/>
</dbReference>
<protein>
    <submittedName>
        <fullName evidence="1">Uncharacterized protein</fullName>
    </submittedName>
</protein>
<dbReference type="AlphaFoldDB" id="A0A8C4JAV8"/>
<keyword evidence="2" id="KW-1185">Reference proteome</keyword>
<sequence>HIRCNSAVNYPYCIEQLLLCIICKYLLKKKLLKCLCNVYTFFLARFNSIQNCITQMFNRNFFL</sequence>
<reference evidence="1" key="1">
    <citation type="submission" date="2025-08" db="UniProtKB">
        <authorList>
            <consortium name="Ensembl"/>
        </authorList>
    </citation>
    <scope>IDENTIFICATION</scope>
</reference>
<name>A0A8C4JAV8_DRONO</name>
<reference evidence="1" key="2">
    <citation type="submission" date="2025-09" db="UniProtKB">
        <authorList>
            <consortium name="Ensembl"/>
        </authorList>
    </citation>
    <scope>IDENTIFICATION</scope>
</reference>